<evidence type="ECO:0000256" key="1">
    <source>
        <dbReference type="SAM" id="Phobius"/>
    </source>
</evidence>
<dbReference type="EMBL" id="KB446542">
    <property type="protein sequence ID" value="EME41521.1"/>
    <property type="molecule type" value="Genomic_DNA"/>
</dbReference>
<dbReference type="OMA" id="WTIQTEF"/>
<dbReference type="AlphaFoldDB" id="N1PJK9"/>
<dbReference type="InterPro" id="IPR050879">
    <property type="entry name" value="Acyltransferase_3"/>
</dbReference>
<dbReference type="PANTHER" id="PTHR23028">
    <property type="entry name" value="ACETYLTRANSFERASE"/>
    <property type="match status" value="1"/>
</dbReference>
<dbReference type="OrthoDB" id="5819582at2759"/>
<dbReference type="STRING" id="675120.N1PJK9"/>
<dbReference type="Proteomes" id="UP000016933">
    <property type="component" value="Unassembled WGS sequence"/>
</dbReference>
<sequence>MSPPTSSPRPERAIPTSTTYLTGLRGFLSLAVVNSHLTPMIILGYDRLSLPATSPRNYAGARQSRSVLSIPLVASCIKRWSRFTVPGLKLLYSGSPAVAMFFCISGYLASRSYVRYVQRREVGSVGLTKEDREGDGVAHEASLPECNPREIKQKQRSSHDHSWLSKWTPSLFHRPVRLLLLSALSMVPTFICTKLGLISPLVPQAHGIVSLERAYRFGLDNFALFPTQLPSWLAQSLDLLQNSLKLVYVMSSSSDADIIISYNPVLWTVRHDLRAWLVLVAMQGALLGVKKSWRLFLIGTTGIVSMGSGSMPIPLFLGGWAIAELHHAEDRKCEMMIREPKRQDYGGHRRYALGGSQRSAISFFLLGTGLYFMSYPTWQPQRAPQFALIRSLNIAPRSWHSLGALLTLYSLRDVSSIRRLFEMRIAQFLGRYSFSIYLTHVIILATLGPAAFERVWKMTGYRSTPAFVAGFGIAYIAVMAGVLGTAATWRAFVEEPSRKAVAWLYKMASIEP</sequence>
<dbReference type="PANTHER" id="PTHR23028:SF134">
    <property type="entry name" value="PUTATIVE (AFU_ORTHOLOGUE AFUA_4G08520)-RELATED"/>
    <property type="match status" value="1"/>
</dbReference>
<protein>
    <recommendedName>
        <fullName evidence="4">Acyltransferase 3 domain-containing protein</fullName>
    </recommendedName>
</protein>
<proteinExistence type="predicted"/>
<evidence type="ECO:0008006" key="4">
    <source>
        <dbReference type="Google" id="ProtNLM"/>
    </source>
</evidence>
<organism evidence="2 3">
    <name type="scientific">Dothistroma septosporum (strain NZE10 / CBS 128990)</name>
    <name type="common">Red band needle blight fungus</name>
    <name type="synonym">Mycosphaerella pini</name>
    <dbReference type="NCBI Taxonomy" id="675120"/>
    <lineage>
        <taxon>Eukaryota</taxon>
        <taxon>Fungi</taxon>
        <taxon>Dikarya</taxon>
        <taxon>Ascomycota</taxon>
        <taxon>Pezizomycotina</taxon>
        <taxon>Dothideomycetes</taxon>
        <taxon>Dothideomycetidae</taxon>
        <taxon>Mycosphaerellales</taxon>
        <taxon>Mycosphaerellaceae</taxon>
        <taxon>Dothistroma</taxon>
    </lineage>
</organism>
<reference evidence="3" key="1">
    <citation type="journal article" date="2012" name="PLoS Genet.">
        <title>The genomes of the fungal plant pathogens Cladosporium fulvum and Dothistroma septosporum reveal adaptation to different hosts and lifestyles but also signatures of common ancestry.</title>
        <authorList>
            <person name="de Wit P.J.G.M."/>
            <person name="van der Burgt A."/>
            <person name="Oekmen B."/>
            <person name="Stergiopoulos I."/>
            <person name="Abd-Elsalam K.A."/>
            <person name="Aerts A.L."/>
            <person name="Bahkali A.H."/>
            <person name="Beenen H.G."/>
            <person name="Chettri P."/>
            <person name="Cox M.P."/>
            <person name="Datema E."/>
            <person name="de Vries R.P."/>
            <person name="Dhillon B."/>
            <person name="Ganley A.R."/>
            <person name="Griffiths S.A."/>
            <person name="Guo Y."/>
            <person name="Hamelin R.C."/>
            <person name="Henrissat B."/>
            <person name="Kabir M.S."/>
            <person name="Jashni M.K."/>
            <person name="Kema G."/>
            <person name="Klaubauf S."/>
            <person name="Lapidus A."/>
            <person name="Levasseur A."/>
            <person name="Lindquist E."/>
            <person name="Mehrabi R."/>
            <person name="Ohm R.A."/>
            <person name="Owen T.J."/>
            <person name="Salamov A."/>
            <person name="Schwelm A."/>
            <person name="Schijlen E."/>
            <person name="Sun H."/>
            <person name="van den Burg H.A."/>
            <person name="van Ham R.C.H.J."/>
            <person name="Zhang S."/>
            <person name="Goodwin S.B."/>
            <person name="Grigoriev I.V."/>
            <person name="Collemare J."/>
            <person name="Bradshaw R.E."/>
        </authorList>
    </citation>
    <scope>NUCLEOTIDE SEQUENCE [LARGE SCALE GENOMIC DNA]</scope>
    <source>
        <strain evidence="3">NZE10 / CBS 128990</strain>
    </source>
</reference>
<feature type="transmembrane region" description="Helical" evidence="1">
    <location>
        <begin position="351"/>
        <end position="374"/>
    </location>
</feature>
<keyword evidence="3" id="KW-1185">Reference proteome</keyword>
<feature type="transmembrane region" description="Helical" evidence="1">
    <location>
        <begin position="432"/>
        <end position="452"/>
    </location>
</feature>
<name>N1PJK9_DOTSN</name>
<accession>N1PJK9</accession>
<feature type="transmembrane region" description="Helical" evidence="1">
    <location>
        <begin position="90"/>
        <end position="110"/>
    </location>
</feature>
<feature type="transmembrane region" description="Helical" evidence="1">
    <location>
        <begin position="464"/>
        <end position="489"/>
    </location>
</feature>
<keyword evidence="1" id="KW-0812">Transmembrane</keyword>
<evidence type="ECO:0000313" key="3">
    <source>
        <dbReference type="Proteomes" id="UP000016933"/>
    </source>
</evidence>
<dbReference type="HOGENOM" id="CLU_005679_13_0_1"/>
<gene>
    <name evidence="2" type="ORF">DOTSEDRAFT_36907</name>
</gene>
<keyword evidence="1" id="KW-1133">Transmembrane helix</keyword>
<evidence type="ECO:0000313" key="2">
    <source>
        <dbReference type="EMBL" id="EME41521.1"/>
    </source>
</evidence>
<reference evidence="2 3" key="2">
    <citation type="journal article" date="2012" name="PLoS Pathog.">
        <title>Diverse lifestyles and strategies of plant pathogenesis encoded in the genomes of eighteen Dothideomycetes fungi.</title>
        <authorList>
            <person name="Ohm R.A."/>
            <person name="Feau N."/>
            <person name="Henrissat B."/>
            <person name="Schoch C.L."/>
            <person name="Horwitz B.A."/>
            <person name="Barry K.W."/>
            <person name="Condon B.J."/>
            <person name="Copeland A.C."/>
            <person name="Dhillon B."/>
            <person name="Glaser F."/>
            <person name="Hesse C.N."/>
            <person name="Kosti I."/>
            <person name="LaButti K."/>
            <person name="Lindquist E.A."/>
            <person name="Lucas S."/>
            <person name="Salamov A.A."/>
            <person name="Bradshaw R.E."/>
            <person name="Ciuffetti L."/>
            <person name="Hamelin R.C."/>
            <person name="Kema G.H.J."/>
            <person name="Lawrence C."/>
            <person name="Scott J.A."/>
            <person name="Spatafora J.W."/>
            <person name="Turgeon B.G."/>
            <person name="de Wit P.J.G.M."/>
            <person name="Zhong S."/>
            <person name="Goodwin S.B."/>
            <person name="Grigoriev I.V."/>
        </authorList>
    </citation>
    <scope>NUCLEOTIDE SEQUENCE [LARGE SCALE GENOMIC DNA]</scope>
    <source>
        <strain evidence="3">NZE10 / CBS 128990</strain>
    </source>
</reference>
<keyword evidence="1" id="KW-0472">Membrane</keyword>